<evidence type="ECO:0000313" key="1">
    <source>
        <dbReference type="EMBL" id="RIB02112.1"/>
    </source>
</evidence>
<protein>
    <submittedName>
        <fullName evidence="1">Uncharacterized protein</fullName>
    </submittedName>
</protein>
<organism evidence="1 2">
    <name type="scientific">Gigaspora rosea</name>
    <dbReference type="NCBI Taxonomy" id="44941"/>
    <lineage>
        <taxon>Eukaryota</taxon>
        <taxon>Fungi</taxon>
        <taxon>Fungi incertae sedis</taxon>
        <taxon>Mucoromycota</taxon>
        <taxon>Glomeromycotina</taxon>
        <taxon>Glomeromycetes</taxon>
        <taxon>Diversisporales</taxon>
        <taxon>Gigasporaceae</taxon>
        <taxon>Gigaspora</taxon>
    </lineage>
</organism>
<evidence type="ECO:0000313" key="2">
    <source>
        <dbReference type="Proteomes" id="UP000266673"/>
    </source>
</evidence>
<keyword evidence="2" id="KW-1185">Reference proteome</keyword>
<dbReference type="STRING" id="44941.A0A397TVH8"/>
<gene>
    <name evidence="1" type="ORF">C2G38_2228766</name>
</gene>
<reference evidence="1 2" key="1">
    <citation type="submission" date="2018-06" db="EMBL/GenBank/DDBJ databases">
        <title>Comparative genomics reveals the genomic features of Rhizophagus irregularis, R. cerebriforme, R. diaphanum and Gigaspora rosea, and their symbiotic lifestyle signature.</title>
        <authorList>
            <person name="Morin E."/>
            <person name="San Clemente H."/>
            <person name="Chen E.C.H."/>
            <person name="De La Providencia I."/>
            <person name="Hainaut M."/>
            <person name="Kuo A."/>
            <person name="Kohler A."/>
            <person name="Murat C."/>
            <person name="Tang N."/>
            <person name="Roy S."/>
            <person name="Loubradou J."/>
            <person name="Henrissat B."/>
            <person name="Grigoriev I.V."/>
            <person name="Corradi N."/>
            <person name="Roux C."/>
            <person name="Martin F.M."/>
        </authorList>
    </citation>
    <scope>NUCLEOTIDE SEQUENCE [LARGE SCALE GENOMIC DNA]</scope>
    <source>
        <strain evidence="1 2">DAOM 194757</strain>
    </source>
</reference>
<dbReference type="OrthoDB" id="2441359at2759"/>
<sequence length="109" mass="12968">MGEIFKKVDAIKNTIDQEIKAANYFRNANNQFFIGQLRNQQFEIYKKIYTISAPIIKFKPPFGESRCQPGANYIHHEIYEIINSKIFWEQIKYLINIFTPYCKLLDVLQ</sequence>
<dbReference type="AlphaFoldDB" id="A0A397TVH8"/>
<proteinExistence type="predicted"/>
<dbReference type="Proteomes" id="UP000266673">
    <property type="component" value="Unassembled WGS sequence"/>
</dbReference>
<accession>A0A397TVH8</accession>
<name>A0A397TVH8_9GLOM</name>
<comment type="caution">
    <text evidence="1">The sequence shown here is derived from an EMBL/GenBank/DDBJ whole genome shotgun (WGS) entry which is preliminary data.</text>
</comment>
<dbReference type="EMBL" id="QKWP01002814">
    <property type="protein sequence ID" value="RIB02112.1"/>
    <property type="molecule type" value="Genomic_DNA"/>
</dbReference>